<feature type="compositionally biased region" description="Low complexity" evidence="1">
    <location>
        <begin position="47"/>
        <end position="58"/>
    </location>
</feature>
<comment type="caution">
    <text evidence="2">The sequence shown here is derived from an EMBL/GenBank/DDBJ whole genome shotgun (WGS) entry which is preliminary data.</text>
</comment>
<protein>
    <submittedName>
        <fullName evidence="2">PHD finger protein 5A</fullName>
    </submittedName>
</protein>
<dbReference type="EMBL" id="JACAGC010000010">
    <property type="protein sequence ID" value="KAF6340166.1"/>
    <property type="molecule type" value="Genomic_DNA"/>
</dbReference>
<dbReference type="AlphaFoldDB" id="A0A7J7WSD8"/>
<gene>
    <name evidence="2" type="ORF">mRhiFer1_012923</name>
</gene>
<name>A0A7J7WSD8_RHIFE</name>
<evidence type="ECO:0000313" key="3">
    <source>
        <dbReference type="Proteomes" id="UP000585614"/>
    </source>
</evidence>
<feature type="region of interest" description="Disordered" evidence="1">
    <location>
        <begin position="90"/>
        <end position="115"/>
    </location>
</feature>
<sequence length="115" mass="12702">MHITVRSAPFRRRIEMVARRLSIWGALRQISSMNAKNMASRRGDGWAASSSPHQAAAAPRKDTCCQQKGSGAQYHPVACSTLAPLHPSVLSPRQCGRNGKGFFSEHSGRPYRRKN</sequence>
<organism evidence="2 3">
    <name type="scientific">Rhinolophus ferrumequinum</name>
    <name type="common">Greater horseshoe bat</name>
    <dbReference type="NCBI Taxonomy" id="59479"/>
    <lineage>
        <taxon>Eukaryota</taxon>
        <taxon>Metazoa</taxon>
        <taxon>Chordata</taxon>
        <taxon>Craniata</taxon>
        <taxon>Vertebrata</taxon>
        <taxon>Euteleostomi</taxon>
        <taxon>Mammalia</taxon>
        <taxon>Eutheria</taxon>
        <taxon>Laurasiatheria</taxon>
        <taxon>Chiroptera</taxon>
        <taxon>Yinpterochiroptera</taxon>
        <taxon>Rhinolophoidea</taxon>
        <taxon>Rhinolophidae</taxon>
        <taxon>Rhinolophinae</taxon>
        <taxon>Rhinolophus</taxon>
    </lineage>
</organism>
<feature type="region of interest" description="Disordered" evidence="1">
    <location>
        <begin position="41"/>
        <end position="67"/>
    </location>
</feature>
<dbReference type="Proteomes" id="UP000585614">
    <property type="component" value="Unassembled WGS sequence"/>
</dbReference>
<reference evidence="2 3" key="1">
    <citation type="journal article" date="2020" name="Nature">
        <title>Six reference-quality genomes reveal evolution of bat adaptations.</title>
        <authorList>
            <person name="Jebb D."/>
            <person name="Huang Z."/>
            <person name="Pippel M."/>
            <person name="Hughes G.M."/>
            <person name="Lavrichenko K."/>
            <person name="Devanna P."/>
            <person name="Winkler S."/>
            <person name="Jermiin L.S."/>
            <person name="Skirmuntt E.C."/>
            <person name="Katzourakis A."/>
            <person name="Burkitt-Gray L."/>
            <person name="Ray D.A."/>
            <person name="Sullivan K.A.M."/>
            <person name="Roscito J.G."/>
            <person name="Kirilenko B.M."/>
            <person name="Davalos L.M."/>
            <person name="Corthals A.P."/>
            <person name="Power M.L."/>
            <person name="Jones G."/>
            <person name="Ransome R.D."/>
            <person name="Dechmann D.K.N."/>
            <person name="Locatelli A.G."/>
            <person name="Puechmaille S.J."/>
            <person name="Fedrigo O."/>
            <person name="Jarvis E.D."/>
            <person name="Hiller M."/>
            <person name="Vernes S.C."/>
            <person name="Myers E.W."/>
            <person name="Teeling E.C."/>
        </authorList>
    </citation>
    <scope>NUCLEOTIDE SEQUENCE [LARGE SCALE GENOMIC DNA]</scope>
    <source>
        <strain evidence="2">MRhiFer1</strain>
        <tissue evidence="2">Lung</tissue>
    </source>
</reference>
<evidence type="ECO:0000256" key="1">
    <source>
        <dbReference type="SAM" id="MobiDB-lite"/>
    </source>
</evidence>
<accession>A0A7J7WSD8</accession>
<evidence type="ECO:0000313" key="2">
    <source>
        <dbReference type="EMBL" id="KAF6340166.1"/>
    </source>
</evidence>
<proteinExistence type="predicted"/>